<dbReference type="Proteomes" id="UP000231279">
    <property type="component" value="Unassembled WGS sequence"/>
</dbReference>
<dbReference type="GO" id="GO:0005634">
    <property type="term" value="C:nucleus"/>
    <property type="evidence" value="ECO:0007669"/>
    <property type="project" value="TreeGrafter"/>
</dbReference>
<dbReference type="EMBL" id="NKXS01003377">
    <property type="protein sequence ID" value="PIN09952.1"/>
    <property type="molecule type" value="Genomic_DNA"/>
</dbReference>
<feature type="compositionally biased region" description="Low complexity" evidence="1">
    <location>
        <begin position="37"/>
        <end position="48"/>
    </location>
</feature>
<dbReference type="GO" id="GO:0000978">
    <property type="term" value="F:RNA polymerase II cis-regulatory region sequence-specific DNA binding"/>
    <property type="evidence" value="ECO:0007669"/>
    <property type="project" value="TreeGrafter"/>
</dbReference>
<dbReference type="OrthoDB" id="60033at2759"/>
<dbReference type="GO" id="GO:0006357">
    <property type="term" value="P:regulation of transcription by RNA polymerase II"/>
    <property type="evidence" value="ECO:0007669"/>
    <property type="project" value="TreeGrafter"/>
</dbReference>
<dbReference type="PANTHER" id="PTHR10015">
    <property type="entry name" value="HEAT SHOCK TRANSCRIPTION FACTOR"/>
    <property type="match status" value="1"/>
</dbReference>
<evidence type="ECO:0000313" key="3">
    <source>
        <dbReference type="Proteomes" id="UP000231279"/>
    </source>
</evidence>
<feature type="region of interest" description="Disordered" evidence="1">
    <location>
        <begin position="329"/>
        <end position="352"/>
    </location>
</feature>
<sequence length="352" mass="39567">MQGFRKIDTDKWEFANEGFIRGQRHLLRNIQRRRSPHSQQIGSSSASSDEAGKAALEGEIEHLRKERNSMMQEVVELQRQQRGTGQHMELVNEKLQRAEKRQKQMVAFLGKIFQNPAFLARLQETRMQKSITSPRTTRKFVKHQAHEPGTSGSSPNGQIVKFRHELRPYVMDIDPVPDKKLPSYPLQDTGDNLVFGPEIVPFHVEDIAEDELAMMHEFLAAPEQAEAGPSIRTIDPRLKGKGAADPQPQLTPDYFVSFPEDLAKEKSVQEFPLPGTESIPTEEAIWSMGFETGAGMSSSNTELWSNVSNYDMPELGGLSDVWDIGLGGSSGIEKWSDEDSSFSELEKQEKSA</sequence>
<proteinExistence type="predicted"/>
<evidence type="ECO:0000256" key="1">
    <source>
        <dbReference type="SAM" id="MobiDB-lite"/>
    </source>
</evidence>
<evidence type="ECO:0008006" key="4">
    <source>
        <dbReference type="Google" id="ProtNLM"/>
    </source>
</evidence>
<dbReference type="GO" id="GO:0003700">
    <property type="term" value="F:DNA-binding transcription factor activity"/>
    <property type="evidence" value="ECO:0007669"/>
    <property type="project" value="TreeGrafter"/>
</dbReference>
<evidence type="ECO:0000313" key="2">
    <source>
        <dbReference type="EMBL" id="PIN09952.1"/>
    </source>
</evidence>
<dbReference type="GO" id="GO:0034605">
    <property type="term" value="P:cellular response to heat"/>
    <property type="evidence" value="ECO:0007669"/>
    <property type="project" value="TreeGrafter"/>
</dbReference>
<feature type="region of interest" description="Disordered" evidence="1">
    <location>
        <begin position="129"/>
        <end position="158"/>
    </location>
</feature>
<dbReference type="STRING" id="429701.A0A2G9GXH3"/>
<dbReference type="PANTHER" id="PTHR10015:SF337">
    <property type="entry name" value="HEAT STRESS TRANSCRIPTION FACTOR A-3"/>
    <property type="match status" value="1"/>
</dbReference>
<protein>
    <recommendedName>
        <fullName evidence="4">HSF-type DNA-binding domain-containing protein</fullName>
    </recommendedName>
</protein>
<keyword evidence="3" id="KW-1185">Reference proteome</keyword>
<dbReference type="AlphaFoldDB" id="A0A2G9GXH3"/>
<reference evidence="3" key="1">
    <citation type="journal article" date="2018" name="Gigascience">
        <title>Genome assembly of the Pink Ipe (Handroanthus impetiginosus, Bignoniaceae), a highly valued, ecologically keystone Neotropical timber forest tree.</title>
        <authorList>
            <person name="Silva-Junior O.B."/>
            <person name="Grattapaglia D."/>
            <person name="Novaes E."/>
            <person name="Collevatti R.G."/>
        </authorList>
    </citation>
    <scope>NUCLEOTIDE SEQUENCE [LARGE SCALE GENOMIC DNA]</scope>
    <source>
        <strain evidence="3">cv. UFG-1</strain>
    </source>
</reference>
<name>A0A2G9GXH3_9LAMI</name>
<accession>A0A2G9GXH3</accession>
<gene>
    <name evidence="2" type="ORF">CDL12_17458</name>
</gene>
<feature type="region of interest" description="Disordered" evidence="1">
    <location>
        <begin position="32"/>
        <end position="54"/>
    </location>
</feature>
<comment type="caution">
    <text evidence="2">The sequence shown here is derived from an EMBL/GenBank/DDBJ whole genome shotgun (WGS) entry which is preliminary data.</text>
</comment>
<organism evidence="2 3">
    <name type="scientific">Handroanthus impetiginosus</name>
    <dbReference type="NCBI Taxonomy" id="429701"/>
    <lineage>
        <taxon>Eukaryota</taxon>
        <taxon>Viridiplantae</taxon>
        <taxon>Streptophyta</taxon>
        <taxon>Embryophyta</taxon>
        <taxon>Tracheophyta</taxon>
        <taxon>Spermatophyta</taxon>
        <taxon>Magnoliopsida</taxon>
        <taxon>eudicotyledons</taxon>
        <taxon>Gunneridae</taxon>
        <taxon>Pentapetalae</taxon>
        <taxon>asterids</taxon>
        <taxon>lamiids</taxon>
        <taxon>Lamiales</taxon>
        <taxon>Bignoniaceae</taxon>
        <taxon>Crescentiina</taxon>
        <taxon>Tabebuia alliance</taxon>
        <taxon>Handroanthus</taxon>
    </lineage>
</organism>